<dbReference type="PANTHER" id="PTHR43777">
    <property type="entry name" value="MOLYBDENUM COFACTOR CYTIDYLYLTRANSFERASE"/>
    <property type="match status" value="1"/>
</dbReference>
<dbReference type="InterPro" id="IPR029044">
    <property type="entry name" value="Nucleotide-diphossugar_trans"/>
</dbReference>
<sequence length="201" mass="21415">MLDDVAEESMEGSADIAAVILAAGASRRLGSPKQLAMLGDETLLERAVRVARAAGCSPVIVVLGAEHQRVSAGCLLGDAITVLHDDWEQGMGSSIALGVQACESKEVAGVVVMTCDQPAVTAEHLRRLMTQPVAKASRYAGRKGVPAFFPAQYFDELKELSGDVGARELLRSAETVELEEGELDVDTPEDLERARKLFGHE</sequence>
<reference evidence="2" key="1">
    <citation type="journal article" date="2014" name="Int. J. Syst. Evol. Microbiol.">
        <title>Complete genome sequence of Corynebacterium casei LMG S-19264T (=DSM 44701T), isolated from a smear-ripened cheese.</title>
        <authorList>
            <consortium name="US DOE Joint Genome Institute (JGI-PGF)"/>
            <person name="Walter F."/>
            <person name="Albersmeier A."/>
            <person name="Kalinowski J."/>
            <person name="Ruckert C."/>
        </authorList>
    </citation>
    <scope>NUCLEOTIDE SEQUENCE</scope>
    <source>
        <strain evidence="2">CGMCC 1.12997</strain>
    </source>
</reference>
<feature type="domain" description="MobA-like NTP transferase" evidence="1">
    <location>
        <begin position="18"/>
        <end position="174"/>
    </location>
</feature>
<evidence type="ECO:0000313" key="3">
    <source>
        <dbReference type="Proteomes" id="UP000647241"/>
    </source>
</evidence>
<name>A0A917H8G9_9BACT</name>
<accession>A0A917H8G9</accession>
<dbReference type="Pfam" id="PF12804">
    <property type="entry name" value="NTP_transf_3"/>
    <property type="match status" value="1"/>
</dbReference>
<gene>
    <name evidence="2" type="ORF">GCM10011585_11280</name>
</gene>
<dbReference type="GO" id="GO:0016779">
    <property type="term" value="F:nucleotidyltransferase activity"/>
    <property type="evidence" value="ECO:0007669"/>
    <property type="project" value="UniProtKB-ARBA"/>
</dbReference>
<reference evidence="2" key="2">
    <citation type="submission" date="2020-09" db="EMBL/GenBank/DDBJ databases">
        <authorList>
            <person name="Sun Q."/>
            <person name="Zhou Y."/>
        </authorList>
    </citation>
    <scope>NUCLEOTIDE SEQUENCE</scope>
    <source>
        <strain evidence="2">CGMCC 1.12997</strain>
    </source>
</reference>
<proteinExistence type="predicted"/>
<comment type="caution">
    <text evidence="2">The sequence shown here is derived from an EMBL/GenBank/DDBJ whole genome shotgun (WGS) entry which is preliminary data.</text>
</comment>
<dbReference type="Proteomes" id="UP000647241">
    <property type="component" value="Unassembled WGS sequence"/>
</dbReference>
<dbReference type="InterPro" id="IPR025877">
    <property type="entry name" value="MobA-like_NTP_Trfase"/>
</dbReference>
<evidence type="ECO:0000259" key="1">
    <source>
        <dbReference type="Pfam" id="PF12804"/>
    </source>
</evidence>
<evidence type="ECO:0000313" key="2">
    <source>
        <dbReference type="EMBL" id="GGG70808.1"/>
    </source>
</evidence>
<keyword evidence="3" id="KW-1185">Reference proteome</keyword>
<dbReference type="PANTHER" id="PTHR43777:SF1">
    <property type="entry name" value="MOLYBDENUM COFACTOR CYTIDYLYLTRANSFERASE"/>
    <property type="match status" value="1"/>
</dbReference>
<dbReference type="CDD" id="cd04182">
    <property type="entry name" value="GT_2_like_f"/>
    <property type="match status" value="1"/>
</dbReference>
<dbReference type="SUPFAM" id="SSF53448">
    <property type="entry name" value="Nucleotide-diphospho-sugar transferases"/>
    <property type="match status" value="1"/>
</dbReference>
<dbReference type="Gene3D" id="3.90.550.10">
    <property type="entry name" value="Spore Coat Polysaccharide Biosynthesis Protein SpsA, Chain A"/>
    <property type="match status" value="1"/>
</dbReference>
<dbReference type="EMBL" id="BMGT01000001">
    <property type="protein sequence ID" value="GGG70808.1"/>
    <property type="molecule type" value="Genomic_DNA"/>
</dbReference>
<dbReference type="AlphaFoldDB" id="A0A917H8G9"/>
<organism evidence="2 3">
    <name type="scientific">Edaphobacter dinghuensis</name>
    <dbReference type="NCBI Taxonomy" id="1560005"/>
    <lineage>
        <taxon>Bacteria</taxon>
        <taxon>Pseudomonadati</taxon>
        <taxon>Acidobacteriota</taxon>
        <taxon>Terriglobia</taxon>
        <taxon>Terriglobales</taxon>
        <taxon>Acidobacteriaceae</taxon>
        <taxon>Edaphobacter</taxon>
    </lineage>
</organism>
<protein>
    <recommendedName>
        <fullName evidence="1">MobA-like NTP transferase domain-containing protein</fullName>
    </recommendedName>
</protein>